<sequence length="209" mass="23581">MDATEADTPEHVTDRLRSDIVLGALRPGEWLRQSDLQDRYGCTRSAARSALTRLTVDRIVEHAPNRGFRVAQPSIEVRSEITEVRLTLETLAAGQVVDNAGAADISAIRSAAQAFDAGVDVLPFQQMRRLNHAFHRVFYSPLRNHTLYGLINELRERDLPNDWSNWSTSAKVRQSSSDHLDMVAALVARDTQRLCSIVRSHLTNWTEMY</sequence>
<proteinExistence type="predicted"/>
<evidence type="ECO:0000256" key="2">
    <source>
        <dbReference type="ARBA" id="ARBA00023125"/>
    </source>
</evidence>
<evidence type="ECO:0000256" key="3">
    <source>
        <dbReference type="ARBA" id="ARBA00023163"/>
    </source>
</evidence>
<dbReference type="InterPro" id="IPR036390">
    <property type="entry name" value="WH_DNA-bd_sf"/>
</dbReference>
<keyword evidence="1" id="KW-0805">Transcription regulation</keyword>
<name>A0A1H2Z4Z4_9RHOB</name>
<dbReference type="Gene3D" id="1.10.10.10">
    <property type="entry name" value="Winged helix-like DNA-binding domain superfamily/Winged helix DNA-binding domain"/>
    <property type="match status" value="1"/>
</dbReference>
<dbReference type="SUPFAM" id="SSF48008">
    <property type="entry name" value="GntR ligand-binding domain-like"/>
    <property type="match status" value="1"/>
</dbReference>
<dbReference type="OrthoDB" id="7834120at2"/>
<dbReference type="GO" id="GO:0003677">
    <property type="term" value="F:DNA binding"/>
    <property type="evidence" value="ECO:0007669"/>
    <property type="project" value="UniProtKB-KW"/>
</dbReference>
<reference evidence="5 6" key="1">
    <citation type="submission" date="2016-10" db="EMBL/GenBank/DDBJ databases">
        <authorList>
            <person name="de Groot N.N."/>
        </authorList>
    </citation>
    <scope>NUCLEOTIDE SEQUENCE [LARGE SCALE GENOMIC DNA]</scope>
    <source>
        <strain evidence="5 6">CGMCC 1.8894</strain>
    </source>
</reference>
<dbReference type="Pfam" id="PF07729">
    <property type="entry name" value="FCD"/>
    <property type="match status" value="1"/>
</dbReference>
<dbReference type="InterPro" id="IPR036388">
    <property type="entry name" value="WH-like_DNA-bd_sf"/>
</dbReference>
<keyword evidence="2 5" id="KW-0238">DNA-binding</keyword>
<dbReference type="PANTHER" id="PTHR43537:SF5">
    <property type="entry name" value="UXU OPERON TRANSCRIPTIONAL REGULATOR"/>
    <property type="match status" value="1"/>
</dbReference>
<dbReference type="PROSITE" id="PS50949">
    <property type="entry name" value="HTH_GNTR"/>
    <property type="match status" value="1"/>
</dbReference>
<dbReference type="SMART" id="SM00345">
    <property type="entry name" value="HTH_GNTR"/>
    <property type="match status" value="1"/>
</dbReference>
<feature type="domain" description="HTH gntR-type" evidence="4">
    <location>
        <begin position="6"/>
        <end position="73"/>
    </location>
</feature>
<dbReference type="RefSeq" id="WP_092888910.1">
    <property type="nucleotide sequence ID" value="NZ_CP061502.1"/>
</dbReference>
<dbReference type="SMART" id="SM00895">
    <property type="entry name" value="FCD"/>
    <property type="match status" value="1"/>
</dbReference>
<dbReference type="InterPro" id="IPR008920">
    <property type="entry name" value="TF_FadR/GntR_C"/>
</dbReference>
<gene>
    <name evidence="5" type="ORF">SAMN04488238_105246</name>
</gene>
<evidence type="ECO:0000259" key="4">
    <source>
        <dbReference type="PROSITE" id="PS50949"/>
    </source>
</evidence>
<evidence type="ECO:0000313" key="5">
    <source>
        <dbReference type="EMBL" id="SDX12385.1"/>
    </source>
</evidence>
<protein>
    <submittedName>
        <fullName evidence="5">DNA-binding transcriptional regulator, GntR family</fullName>
    </submittedName>
</protein>
<organism evidence="5 6">
    <name type="scientific">Roseicitreum antarcticum</name>
    <dbReference type="NCBI Taxonomy" id="564137"/>
    <lineage>
        <taxon>Bacteria</taxon>
        <taxon>Pseudomonadati</taxon>
        <taxon>Pseudomonadota</taxon>
        <taxon>Alphaproteobacteria</taxon>
        <taxon>Rhodobacterales</taxon>
        <taxon>Paracoccaceae</taxon>
        <taxon>Roseicitreum</taxon>
    </lineage>
</organism>
<dbReference type="Gene3D" id="1.20.120.530">
    <property type="entry name" value="GntR ligand-binding domain-like"/>
    <property type="match status" value="1"/>
</dbReference>
<dbReference type="InterPro" id="IPR000524">
    <property type="entry name" value="Tscrpt_reg_HTH_GntR"/>
</dbReference>
<dbReference type="Proteomes" id="UP000198539">
    <property type="component" value="Unassembled WGS sequence"/>
</dbReference>
<dbReference type="AlphaFoldDB" id="A0A1H2Z4Z4"/>
<dbReference type="STRING" id="564137.SAMN04488238_105246"/>
<dbReference type="SUPFAM" id="SSF46785">
    <property type="entry name" value="Winged helix' DNA-binding domain"/>
    <property type="match status" value="1"/>
</dbReference>
<dbReference type="InterPro" id="IPR011711">
    <property type="entry name" value="GntR_C"/>
</dbReference>
<dbReference type="EMBL" id="FNOM01000005">
    <property type="protein sequence ID" value="SDX12385.1"/>
    <property type="molecule type" value="Genomic_DNA"/>
</dbReference>
<evidence type="ECO:0000256" key="1">
    <source>
        <dbReference type="ARBA" id="ARBA00023015"/>
    </source>
</evidence>
<accession>A0A1H2Z4Z4</accession>
<keyword evidence="3" id="KW-0804">Transcription</keyword>
<dbReference type="GO" id="GO:0003700">
    <property type="term" value="F:DNA-binding transcription factor activity"/>
    <property type="evidence" value="ECO:0007669"/>
    <property type="project" value="InterPro"/>
</dbReference>
<keyword evidence="6" id="KW-1185">Reference proteome</keyword>
<evidence type="ECO:0000313" key="6">
    <source>
        <dbReference type="Proteomes" id="UP000198539"/>
    </source>
</evidence>
<dbReference type="PANTHER" id="PTHR43537">
    <property type="entry name" value="TRANSCRIPTIONAL REGULATOR, GNTR FAMILY"/>
    <property type="match status" value="1"/>
</dbReference>
<dbReference type="Pfam" id="PF00392">
    <property type="entry name" value="GntR"/>
    <property type="match status" value="1"/>
</dbReference>